<feature type="domain" description="YspA cpYpsA-related SLOG" evidence="1">
    <location>
        <begin position="8"/>
        <end position="71"/>
    </location>
</feature>
<protein>
    <submittedName>
        <fullName evidence="2">DUF2493 domain-containing protein</fullName>
    </submittedName>
</protein>
<reference evidence="2 3" key="1">
    <citation type="submission" date="2020-05" db="EMBL/GenBank/DDBJ databases">
        <title>Hymenobacter terrestris sp. nov. and Hymenobacter lapidiphilus sp. nov., isolated from regoliths in Antarctica.</title>
        <authorList>
            <person name="Sedlacek I."/>
            <person name="Pantucek R."/>
            <person name="Zeman M."/>
            <person name="Holochova P."/>
            <person name="Kralova S."/>
            <person name="Stankova E."/>
            <person name="Sedo O."/>
            <person name="Micenkova L."/>
            <person name="Svec P."/>
            <person name="Gupta V."/>
            <person name="Sood U."/>
            <person name="Korpole U.S."/>
            <person name="Lal R."/>
        </authorList>
    </citation>
    <scope>NUCLEOTIDE SEQUENCE [LARGE SCALE GENOMIC DNA]</scope>
    <source>
        <strain evidence="2 3">P5252</strain>
    </source>
</reference>
<dbReference type="SUPFAM" id="SSF102405">
    <property type="entry name" value="MCP/YpsA-like"/>
    <property type="match status" value="1"/>
</dbReference>
<dbReference type="Pfam" id="PF10686">
    <property type="entry name" value="YAcAr"/>
    <property type="match status" value="1"/>
</dbReference>
<evidence type="ECO:0000259" key="1">
    <source>
        <dbReference type="Pfam" id="PF10686"/>
    </source>
</evidence>
<dbReference type="EMBL" id="JABKAV010000012">
    <property type="protein sequence ID" value="NVO84472.1"/>
    <property type="molecule type" value="Genomic_DNA"/>
</dbReference>
<name>A0ABX2Q0K2_9BACT</name>
<evidence type="ECO:0000313" key="3">
    <source>
        <dbReference type="Proteomes" id="UP000626554"/>
    </source>
</evidence>
<accession>A0ABX2Q0K2</accession>
<sequence>MDNVQITVAVVGSRSLTNCAPLLARLDALRVAGQLAEVVSGGAAGVDRLAATWCQAHGVACTELRPDYATHGPAAPHVRNAEIVRRASLVLVCWDGHSRGTLGAARAAARLGRRCEWLARPAPTAAPVPGGLGL</sequence>
<gene>
    <name evidence="2" type="ORF">HW556_06230</name>
</gene>
<organism evidence="2 3">
    <name type="scientific">Hymenobacter terrestris</name>
    <dbReference type="NCBI Taxonomy" id="2748310"/>
    <lineage>
        <taxon>Bacteria</taxon>
        <taxon>Pseudomonadati</taxon>
        <taxon>Bacteroidota</taxon>
        <taxon>Cytophagia</taxon>
        <taxon>Cytophagales</taxon>
        <taxon>Hymenobacteraceae</taxon>
        <taxon>Hymenobacter</taxon>
    </lineage>
</organism>
<dbReference type="InterPro" id="IPR019627">
    <property type="entry name" value="YAcAr"/>
</dbReference>
<evidence type="ECO:0000313" key="2">
    <source>
        <dbReference type="EMBL" id="NVO84472.1"/>
    </source>
</evidence>
<comment type="caution">
    <text evidence="2">The sequence shown here is derived from an EMBL/GenBank/DDBJ whole genome shotgun (WGS) entry which is preliminary data.</text>
</comment>
<keyword evidence="3" id="KW-1185">Reference proteome</keyword>
<dbReference type="RefSeq" id="WP_176899020.1">
    <property type="nucleotide sequence ID" value="NZ_JABKAV010000012.1"/>
</dbReference>
<dbReference type="Gene3D" id="3.40.50.450">
    <property type="match status" value="1"/>
</dbReference>
<proteinExistence type="predicted"/>
<dbReference type="Proteomes" id="UP000626554">
    <property type="component" value="Unassembled WGS sequence"/>
</dbReference>